<proteinExistence type="predicted"/>
<gene>
    <name evidence="1" type="ORF">OWV82_008489</name>
</gene>
<accession>A0ACC1YAF6</accession>
<sequence length="259" mass="28886">MEEQCSPLSWGHCYPDEGNEDLKCSVWYTLELETAIVSAKEEIARREFELICLKDVLCRTIKEKDEAQTKCQKLMLENLLLQQQLQKQQQLQQRQQHTQEAAAIRSAISSSEDESKTTEPQKHFSSHTDSNKDISASSFTDPKPQPPPPIPLPKAPLNLAAERPLPEKGKLLKAVMEAGPLLQTLLLAGPLPQWQHPPPQLDSIEIPPVAISSPSPRLSTQASFNSINGGLSRKRGLDQLSEDSDSSPRSKYQKISVLH</sequence>
<dbReference type="EMBL" id="CM051397">
    <property type="protein sequence ID" value="KAJ4720701.1"/>
    <property type="molecule type" value="Genomic_DNA"/>
</dbReference>
<protein>
    <submittedName>
        <fullName evidence="1">Enabled-like protein (DUF1635)</fullName>
    </submittedName>
</protein>
<keyword evidence="2" id="KW-1185">Reference proteome</keyword>
<organism evidence="1 2">
    <name type="scientific">Melia azedarach</name>
    <name type="common">Chinaberry tree</name>
    <dbReference type="NCBI Taxonomy" id="155640"/>
    <lineage>
        <taxon>Eukaryota</taxon>
        <taxon>Viridiplantae</taxon>
        <taxon>Streptophyta</taxon>
        <taxon>Embryophyta</taxon>
        <taxon>Tracheophyta</taxon>
        <taxon>Spermatophyta</taxon>
        <taxon>Magnoliopsida</taxon>
        <taxon>eudicotyledons</taxon>
        <taxon>Gunneridae</taxon>
        <taxon>Pentapetalae</taxon>
        <taxon>rosids</taxon>
        <taxon>malvids</taxon>
        <taxon>Sapindales</taxon>
        <taxon>Meliaceae</taxon>
        <taxon>Melia</taxon>
    </lineage>
</organism>
<dbReference type="Proteomes" id="UP001164539">
    <property type="component" value="Chromosome 4"/>
</dbReference>
<evidence type="ECO:0000313" key="1">
    <source>
        <dbReference type="EMBL" id="KAJ4720701.1"/>
    </source>
</evidence>
<comment type="caution">
    <text evidence="1">The sequence shown here is derived from an EMBL/GenBank/DDBJ whole genome shotgun (WGS) entry which is preliminary data.</text>
</comment>
<evidence type="ECO:0000313" key="2">
    <source>
        <dbReference type="Proteomes" id="UP001164539"/>
    </source>
</evidence>
<name>A0ACC1YAF6_MELAZ</name>
<reference evidence="1 2" key="1">
    <citation type="journal article" date="2023" name="Science">
        <title>Complex scaffold remodeling in plant triterpene biosynthesis.</title>
        <authorList>
            <person name="De La Pena R."/>
            <person name="Hodgson H."/>
            <person name="Liu J.C."/>
            <person name="Stephenson M.J."/>
            <person name="Martin A.C."/>
            <person name="Owen C."/>
            <person name="Harkess A."/>
            <person name="Leebens-Mack J."/>
            <person name="Jimenez L.E."/>
            <person name="Osbourn A."/>
            <person name="Sattely E.S."/>
        </authorList>
    </citation>
    <scope>NUCLEOTIDE SEQUENCE [LARGE SCALE GENOMIC DNA]</scope>
    <source>
        <strain evidence="2">cv. JPN11</strain>
        <tissue evidence="1">Leaf</tissue>
    </source>
</reference>